<proteinExistence type="predicted"/>
<name>A0ABT7JSX9_9HYPH</name>
<sequence>MFVSSIQRLLRRLACRIRAGPPDAASNRDIDPGKSRVATRNANAQGSEADDALLQGAAAQQVAQRAEADPEARKIYEELDQIFGSIEFQALDRGRKFLEYVVEETLAGRQESLDAHSIARAAFGRDASFDAESDPVVRIVAARTRFALQRYYLAAGQDDPVQIIIPRNGYIPHFLQNNLAGPSQEDEDPRSAPPAQVPQAPEDKPLTYNDLLLPIGVPLGLVVIIILGLVRPLESYFLETDQSPGSSVSNSNENRLRVIVEPFANATAGSSAPNTARMFTDGIIGQLNKIKGIVVATPDETSAIPAFNGPQIVMRGTFGAEDGRIRLHVRLVNPLDGTVTWAGQYESDTRAESIVDTEDKVARQIANVLATRYARWKANTVTR</sequence>
<keyword evidence="3" id="KW-1185">Reference proteome</keyword>
<evidence type="ECO:0000256" key="1">
    <source>
        <dbReference type="SAM" id="MobiDB-lite"/>
    </source>
</evidence>
<accession>A0ABT7JSX9</accession>
<evidence type="ECO:0000313" key="3">
    <source>
        <dbReference type="Proteomes" id="UP001172645"/>
    </source>
</evidence>
<dbReference type="RefSeq" id="WP_285867737.1">
    <property type="nucleotide sequence ID" value="NZ_JARFYM010000004.1"/>
</dbReference>
<evidence type="ECO:0000313" key="2">
    <source>
        <dbReference type="EMBL" id="MDL2398855.1"/>
    </source>
</evidence>
<protein>
    <submittedName>
        <fullName evidence="2">Uncharacterized protein</fullName>
    </submittedName>
</protein>
<organism evidence="2 3">
    <name type="scientific">Rhizobium mayense</name>
    <dbReference type="NCBI Taxonomy" id="1312184"/>
    <lineage>
        <taxon>Bacteria</taxon>
        <taxon>Pseudomonadati</taxon>
        <taxon>Pseudomonadota</taxon>
        <taxon>Alphaproteobacteria</taxon>
        <taxon>Hyphomicrobiales</taxon>
        <taxon>Rhizobiaceae</taxon>
        <taxon>Rhizobium/Agrobacterium group</taxon>
        <taxon>Rhizobium</taxon>
    </lineage>
</organism>
<dbReference type="Proteomes" id="UP001172645">
    <property type="component" value="Unassembled WGS sequence"/>
</dbReference>
<comment type="caution">
    <text evidence="2">The sequence shown here is derived from an EMBL/GenBank/DDBJ whole genome shotgun (WGS) entry which is preliminary data.</text>
</comment>
<reference evidence="2" key="1">
    <citation type="submission" date="2023-06" db="EMBL/GenBank/DDBJ databases">
        <title>Phylogenetic Diversity of Rhizobium strains.</title>
        <authorList>
            <person name="Moura F.T."/>
            <person name="Helene L.C.F."/>
            <person name="Hungria M."/>
        </authorList>
    </citation>
    <scope>NUCLEOTIDE SEQUENCE</scope>
    <source>
        <strain evidence="2">CCGE526</strain>
    </source>
</reference>
<feature type="region of interest" description="Disordered" evidence="1">
    <location>
        <begin position="176"/>
        <end position="203"/>
    </location>
</feature>
<feature type="region of interest" description="Disordered" evidence="1">
    <location>
        <begin position="21"/>
        <end position="45"/>
    </location>
</feature>
<gene>
    <name evidence="2" type="ORF">PY649_08125</name>
</gene>
<dbReference type="EMBL" id="JARFYM010000004">
    <property type="protein sequence ID" value="MDL2398855.1"/>
    <property type="molecule type" value="Genomic_DNA"/>
</dbReference>